<organism evidence="1 2">
    <name type="scientific">Bauhinia variegata</name>
    <name type="common">Purple orchid tree</name>
    <name type="synonym">Phanera variegata</name>
    <dbReference type="NCBI Taxonomy" id="167791"/>
    <lineage>
        <taxon>Eukaryota</taxon>
        <taxon>Viridiplantae</taxon>
        <taxon>Streptophyta</taxon>
        <taxon>Embryophyta</taxon>
        <taxon>Tracheophyta</taxon>
        <taxon>Spermatophyta</taxon>
        <taxon>Magnoliopsida</taxon>
        <taxon>eudicotyledons</taxon>
        <taxon>Gunneridae</taxon>
        <taxon>Pentapetalae</taxon>
        <taxon>rosids</taxon>
        <taxon>fabids</taxon>
        <taxon>Fabales</taxon>
        <taxon>Fabaceae</taxon>
        <taxon>Cercidoideae</taxon>
        <taxon>Cercideae</taxon>
        <taxon>Bauhiniinae</taxon>
        <taxon>Bauhinia</taxon>
    </lineage>
</organism>
<dbReference type="EMBL" id="CM039427">
    <property type="protein sequence ID" value="KAI4355639.1"/>
    <property type="molecule type" value="Genomic_DNA"/>
</dbReference>
<gene>
    <name evidence="1" type="ORF">L6164_004389</name>
</gene>
<proteinExistence type="predicted"/>
<sequence length="482" mass="52847">MARNGSKWWNLRLGCLILIVCVLAISTFVSAHENVNQETTSNSNKTKEVEVSFLVEVLNFLRRSSLWTSEQHAWPEMEFGWKIIVGTIIGFLGAAFGTVGGVGGGGIFVPMLTLLIGFDTKSATAISKCMITGASASAVFYTLKQKHPTLDLPVIDYDLALLFQPVLVLGISIGVAFNVIFADWMITVSLIIIFIGISTRSFFTGVVTWKQETMIKKERARRQHLKDSEQTEEVAYEPLPSDPNNGSTKETQKKDSSLVENIRWKELVILFTVWIIIVGLEIAQNYTTTCSEVYWVVNLLQIPVTVSVSAYQAVRLYTRKAVIASKGEEQTNWRVHQFILYGACGIAAGIVGGLLGLGSGFILGPLLLELRIPPQVSSATANFTMAFSASMSLVEYYLLKRFPLLYTLYLVAVATVAGLIGQVLVKKLVTTLGRESLIILILASTVFVSAMFLGGVGIANMIEKVENNESLGWFENLCTATG</sequence>
<evidence type="ECO:0000313" key="1">
    <source>
        <dbReference type="EMBL" id="KAI4355639.1"/>
    </source>
</evidence>
<dbReference type="Proteomes" id="UP000828941">
    <property type="component" value="Chromosome 2"/>
</dbReference>
<accession>A0ACB9Q6B6</accession>
<comment type="caution">
    <text evidence="1">The sequence shown here is derived from an EMBL/GenBank/DDBJ whole genome shotgun (WGS) entry which is preliminary data.</text>
</comment>
<reference evidence="1 2" key="1">
    <citation type="journal article" date="2022" name="DNA Res.">
        <title>Chromosomal-level genome assembly of the orchid tree Bauhinia variegata (Leguminosae; Cercidoideae) supports the allotetraploid origin hypothesis of Bauhinia.</title>
        <authorList>
            <person name="Zhong Y."/>
            <person name="Chen Y."/>
            <person name="Zheng D."/>
            <person name="Pang J."/>
            <person name="Liu Y."/>
            <person name="Luo S."/>
            <person name="Meng S."/>
            <person name="Qian L."/>
            <person name="Wei D."/>
            <person name="Dai S."/>
            <person name="Zhou R."/>
        </authorList>
    </citation>
    <scope>NUCLEOTIDE SEQUENCE [LARGE SCALE GENOMIC DNA]</scope>
    <source>
        <strain evidence="1">BV-YZ2020</strain>
    </source>
</reference>
<keyword evidence="2" id="KW-1185">Reference proteome</keyword>
<protein>
    <submittedName>
        <fullName evidence="1">Uncharacterized protein</fullName>
    </submittedName>
</protein>
<evidence type="ECO:0000313" key="2">
    <source>
        <dbReference type="Proteomes" id="UP000828941"/>
    </source>
</evidence>
<name>A0ACB9Q6B6_BAUVA</name>